<feature type="compositionally biased region" description="Polar residues" evidence="1">
    <location>
        <begin position="1"/>
        <end position="10"/>
    </location>
</feature>
<gene>
    <name evidence="2" type="ORF">DUI87_11242</name>
</gene>
<sequence>MLAASSSLRQQDPEARGGNFYSLPQGRGKLLHSPDVEGLEIGQAGPIQWVSVDPSSALGPTTAPHLCPGANTPTAANLQGSKWKMKKDDLFSSTNRTVFSRRTVTELIPYTYHYYMDSEKSLLHHASCKINNTYGYLENIHQNNYIFMHYMKNLDRIGPIKL</sequence>
<feature type="region of interest" description="Disordered" evidence="1">
    <location>
        <begin position="1"/>
        <end position="23"/>
    </location>
</feature>
<dbReference type="EMBL" id="QRBI01000107">
    <property type="protein sequence ID" value="RMC12107.1"/>
    <property type="molecule type" value="Genomic_DNA"/>
</dbReference>
<protein>
    <submittedName>
        <fullName evidence="2">Uncharacterized protein</fullName>
    </submittedName>
</protein>
<dbReference type="AlphaFoldDB" id="A0A3M0KYB6"/>
<evidence type="ECO:0000313" key="3">
    <source>
        <dbReference type="Proteomes" id="UP000269221"/>
    </source>
</evidence>
<dbReference type="Proteomes" id="UP000269221">
    <property type="component" value="Unassembled WGS sequence"/>
</dbReference>
<accession>A0A3M0KYB6</accession>
<comment type="caution">
    <text evidence="2">The sequence shown here is derived from an EMBL/GenBank/DDBJ whole genome shotgun (WGS) entry which is preliminary data.</text>
</comment>
<evidence type="ECO:0000256" key="1">
    <source>
        <dbReference type="SAM" id="MobiDB-lite"/>
    </source>
</evidence>
<organism evidence="2 3">
    <name type="scientific">Hirundo rustica rustica</name>
    <dbReference type="NCBI Taxonomy" id="333673"/>
    <lineage>
        <taxon>Eukaryota</taxon>
        <taxon>Metazoa</taxon>
        <taxon>Chordata</taxon>
        <taxon>Craniata</taxon>
        <taxon>Vertebrata</taxon>
        <taxon>Euteleostomi</taxon>
        <taxon>Archelosauria</taxon>
        <taxon>Archosauria</taxon>
        <taxon>Dinosauria</taxon>
        <taxon>Saurischia</taxon>
        <taxon>Theropoda</taxon>
        <taxon>Coelurosauria</taxon>
        <taxon>Aves</taxon>
        <taxon>Neognathae</taxon>
        <taxon>Neoaves</taxon>
        <taxon>Telluraves</taxon>
        <taxon>Australaves</taxon>
        <taxon>Passeriformes</taxon>
        <taxon>Sylvioidea</taxon>
        <taxon>Hirundinidae</taxon>
        <taxon>Hirundo</taxon>
    </lineage>
</organism>
<proteinExistence type="predicted"/>
<reference evidence="2 3" key="1">
    <citation type="submission" date="2018-07" db="EMBL/GenBank/DDBJ databases">
        <title>A high quality draft genome assembly of the barn swallow (H. rustica rustica).</title>
        <authorList>
            <person name="Formenti G."/>
            <person name="Chiara M."/>
            <person name="Poveda L."/>
            <person name="Francoijs K.-J."/>
            <person name="Bonisoli-Alquati A."/>
            <person name="Canova L."/>
            <person name="Gianfranceschi L."/>
            <person name="Horner D.S."/>
            <person name="Saino N."/>
        </authorList>
    </citation>
    <scope>NUCLEOTIDE SEQUENCE [LARGE SCALE GENOMIC DNA]</scope>
    <source>
        <strain evidence="2">Chelidonia</strain>
        <tissue evidence="2">Blood</tissue>
    </source>
</reference>
<name>A0A3M0KYB6_HIRRU</name>
<evidence type="ECO:0000313" key="2">
    <source>
        <dbReference type="EMBL" id="RMC12107.1"/>
    </source>
</evidence>
<keyword evidence="3" id="KW-1185">Reference proteome</keyword>